<organism evidence="2 3">
    <name type="scientific">Marinobacterium nitratireducens</name>
    <dbReference type="NCBI Taxonomy" id="518897"/>
    <lineage>
        <taxon>Bacteria</taxon>
        <taxon>Pseudomonadati</taxon>
        <taxon>Pseudomonadota</taxon>
        <taxon>Gammaproteobacteria</taxon>
        <taxon>Oceanospirillales</taxon>
        <taxon>Oceanospirillaceae</taxon>
        <taxon>Marinobacterium</taxon>
    </lineage>
</organism>
<dbReference type="PANTHER" id="PTHR43194">
    <property type="entry name" value="HYDROLASE ALPHA/BETA FOLD FAMILY"/>
    <property type="match status" value="1"/>
</dbReference>
<reference evidence="2 3" key="1">
    <citation type="journal article" date="2014" name="Int. J. Syst. Evol. Microbiol.">
        <title>Complete genome sequence of Corynebacterium casei LMG S-19264T (=DSM 44701T), isolated from a smear-ripened cheese.</title>
        <authorList>
            <consortium name="US DOE Joint Genome Institute (JGI-PGF)"/>
            <person name="Walter F."/>
            <person name="Albersmeier A."/>
            <person name="Kalinowski J."/>
            <person name="Ruckert C."/>
        </authorList>
    </citation>
    <scope>NUCLEOTIDE SEQUENCE [LARGE SCALE GENOMIC DNA]</scope>
    <source>
        <strain evidence="2 3">CGMCC 1.7286</strain>
    </source>
</reference>
<keyword evidence="3" id="KW-1185">Reference proteome</keyword>
<dbReference type="SUPFAM" id="SSF53474">
    <property type="entry name" value="alpha/beta-Hydrolases"/>
    <property type="match status" value="1"/>
</dbReference>
<name>A0A918DMZ8_9GAMM</name>
<dbReference type="EMBL" id="BMLT01000001">
    <property type="protein sequence ID" value="GGO76128.1"/>
    <property type="molecule type" value="Genomic_DNA"/>
</dbReference>
<comment type="caution">
    <text evidence="2">The sequence shown here is derived from an EMBL/GenBank/DDBJ whole genome shotgun (WGS) entry which is preliminary data.</text>
</comment>
<sequence length="266" mass="29671">MNADIPRFLPATGVQDDEAKPWVLLRGLVREHRHWGDFPQRLADRLGVPVYCPDLPGNGTYCRESSALSLEQALASVRESLALPGPLNLLGLSMGAMVAARWALRYPHEVAGLVVINTSFGDMSPPWQRIRPPALIRLLRALMQSSDAREATIFDISCNRSDTRDATLTAWRRYAAENPVSHGNFLRQLLASARCRAGGKHPLAPTLVLACDQDRLVSPACSATIAERWGARLEYHSSAGHDLPHDDPDWVIERIERWQSDRAWTR</sequence>
<dbReference type="InterPro" id="IPR029058">
    <property type="entry name" value="AB_hydrolase_fold"/>
</dbReference>
<dbReference type="InterPro" id="IPR050228">
    <property type="entry name" value="Carboxylesterase_BioH"/>
</dbReference>
<dbReference type="Pfam" id="PF12697">
    <property type="entry name" value="Abhydrolase_6"/>
    <property type="match status" value="1"/>
</dbReference>
<dbReference type="GO" id="GO:0016787">
    <property type="term" value="F:hydrolase activity"/>
    <property type="evidence" value="ECO:0007669"/>
    <property type="project" value="UniProtKB-KW"/>
</dbReference>
<feature type="domain" description="AB hydrolase-1" evidence="1">
    <location>
        <begin position="23"/>
        <end position="253"/>
    </location>
</feature>
<dbReference type="Gene3D" id="3.40.50.1820">
    <property type="entry name" value="alpha/beta hydrolase"/>
    <property type="match status" value="1"/>
</dbReference>
<dbReference type="Proteomes" id="UP000599578">
    <property type="component" value="Unassembled WGS sequence"/>
</dbReference>
<dbReference type="InterPro" id="IPR000073">
    <property type="entry name" value="AB_hydrolase_1"/>
</dbReference>
<evidence type="ECO:0000313" key="3">
    <source>
        <dbReference type="Proteomes" id="UP000599578"/>
    </source>
</evidence>
<keyword evidence="2" id="KW-0378">Hydrolase</keyword>
<accession>A0A918DMZ8</accession>
<proteinExistence type="predicted"/>
<dbReference type="PRINTS" id="PR00111">
    <property type="entry name" value="ABHYDROLASE"/>
</dbReference>
<protein>
    <submittedName>
        <fullName evidence="2">Alpha/beta hydrolase</fullName>
    </submittedName>
</protein>
<dbReference type="PANTHER" id="PTHR43194:SF5">
    <property type="entry name" value="PIMELOYL-[ACYL-CARRIER PROTEIN] METHYL ESTER ESTERASE"/>
    <property type="match status" value="1"/>
</dbReference>
<gene>
    <name evidence="2" type="ORF">GCM10011348_02600</name>
</gene>
<dbReference type="AlphaFoldDB" id="A0A918DMZ8"/>
<evidence type="ECO:0000313" key="2">
    <source>
        <dbReference type="EMBL" id="GGO76128.1"/>
    </source>
</evidence>
<evidence type="ECO:0000259" key="1">
    <source>
        <dbReference type="Pfam" id="PF12697"/>
    </source>
</evidence>
<dbReference type="RefSeq" id="WP_188857530.1">
    <property type="nucleotide sequence ID" value="NZ_BMLT01000001.1"/>
</dbReference>